<evidence type="ECO:0000256" key="1">
    <source>
        <dbReference type="SAM" id="MobiDB-lite"/>
    </source>
</evidence>
<dbReference type="Proteomes" id="UP000422569">
    <property type="component" value="Chromosome"/>
</dbReference>
<dbReference type="KEGG" id="mpar:F7D14_16600"/>
<dbReference type="AlphaFoldDB" id="A0A6B8MDA0"/>
<accession>A0A6B8MDA0</accession>
<feature type="region of interest" description="Disordered" evidence="1">
    <location>
        <begin position="1"/>
        <end position="25"/>
    </location>
</feature>
<dbReference type="EMBL" id="CP044331">
    <property type="protein sequence ID" value="QGM99752.1"/>
    <property type="molecule type" value="Genomic_DNA"/>
</dbReference>
<sequence length="80" mass="8631">MSVKTASSAAAKDLQPHAATRRPDEDTAAMASYIADMASELSHLAGRAEMPMVAYFLSLARVEAEMRSRELGGAHIPREK</sequence>
<gene>
    <name evidence="2" type="ORF">F7D14_16600</name>
</gene>
<evidence type="ECO:0000313" key="2">
    <source>
        <dbReference type="EMBL" id="QGM99752.1"/>
    </source>
</evidence>
<protein>
    <submittedName>
        <fullName evidence="2">Uncharacterized protein</fullName>
    </submittedName>
</protein>
<name>A0A6B8MDA0_9HYPH</name>
<organism evidence="2 3">
    <name type="scientific">Methylocystis parvus</name>
    <dbReference type="NCBI Taxonomy" id="134"/>
    <lineage>
        <taxon>Bacteria</taxon>
        <taxon>Pseudomonadati</taxon>
        <taxon>Pseudomonadota</taxon>
        <taxon>Alphaproteobacteria</taxon>
        <taxon>Hyphomicrobiales</taxon>
        <taxon>Methylocystaceae</taxon>
        <taxon>Methylocystis</taxon>
    </lineage>
</organism>
<keyword evidence="3" id="KW-1185">Reference proteome</keyword>
<reference evidence="2 3" key="1">
    <citation type="submission" date="2019-09" db="EMBL/GenBank/DDBJ databases">
        <title>Isolation and complete genome sequencing of Methylocystis species.</title>
        <authorList>
            <person name="Rumah B.L."/>
            <person name="Stead C.E."/>
            <person name="Stevens B.C."/>
            <person name="Minton N.P."/>
            <person name="Grosse-Honebrink A."/>
            <person name="Zhang Y."/>
        </authorList>
    </citation>
    <scope>NUCLEOTIDE SEQUENCE [LARGE SCALE GENOMIC DNA]</scope>
    <source>
        <strain evidence="2 3">BRCS2</strain>
    </source>
</reference>
<proteinExistence type="predicted"/>
<evidence type="ECO:0000313" key="3">
    <source>
        <dbReference type="Proteomes" id="UP000422569"/>
    </source>
</evidence>